<proteinExistence type="predicted"/>
<feature type="transmembrane region" description="Helical" evidence="1">
    <location>
        <begin position="16"/>
        <end position="33"/>
    </location>
</feature>
<keyword evidence="3" id="KW-1185">Reference proteome</keyword>
<evidence type="ECO:0000256" key="1">
    <source>
        <dbReference type="SAM" id="Phobius"/>
    </source>
</evidence>
<dbReference type="RefSeq" id="WP_219044041.1">
    <property type="nucleotide sequence ID" value="NZ_JAHWDQ010000003.1"/>
</dbReference>
<dbReference type="Proteomes" id="UP001166291">
    <property type="component" value="Unassembled WGS sequence"/>
</dbReference>
<protein>
    <recommendedName>
        <fullName evidence="4">DUF2970 domain-containing protein</fullName>
    </recommendedName>
</protein>
<comment type="caution">
    <text evidence="2">The sequence shown here is derived from an EMBL/GenBank/DDBJ whole genome shotgun (WGS) entry which is preliminary data.</text>
</comment>
<gene>
    <name evidence="2" type="ORF">KXJ70_13560</name>
</gene>
<organism evidence="2 3">
    <name type="scientific">Zhongshania aquimaris</name>
    <dbReference type="NCBI Taxonomy" id="2857107"/>
    <lineage>
        <taxon>Bacteria</taxon>
        <taxon>Pseudomonadati</taxon>
        <taxon>Pseudomonadota</taxon>
        <taxon>Gammaproteobacteria</taxon>
        <taxon>Cellvibrionales</taxon>
        <taxon>Spongiibacteraceae</taxon>
        <taxon>Zhongshania</taxon>
    </lineage>
</organism>
<reference evidence="2" key="1">
    <citation type="submission" date="2021-07" db="EMBL/GenBank/DDBJ databases">
        <title>Zhongshania sp. CAU 1632 isolated from seawater.</title>
        <authorList>
            <person name="Kim W."/>
        </authorList>
    </citation>
    <scope>NUCLEOTIDE SEQUENCE</scope>
    <source>
        <strain evidence="2">CAU 1632</strain>
    </source>
</reference>
<feature type="transmembrane region" description="Helical" evidence="1">
    <location>
        <begin position="53"/>
        <end position="80"/>
    </location>
</feature>
<sequence length="81" mass="9055">MEQAEKSTTSKHAKKPFGFFDAISQAFSLIFALQNHSGRKKLLDLAESNPKPLILSGVFAAIIFFLFCFISSQIVIRVLLH</sequence>
<keyword evidence="1" id="KW-1133">Transmembrane helix</keyword>
<evidence type="ECO:0008006" key="4">
    <source>
        <dbReference type="Google" id="ProtNLM"/>
    </source>
</evidence>
<evidence type="ECO:0000313" key="2">
    <source>
        <dbReference type="EMBL" id="MBW2941818.1"/>
    </source>
</evidence>
<keyword evidence="1" id="KW-0472">Membrane</keyword>
<keyword evidence="1" id="KW-0812">Transmembrane</keyword>
<dbReference type="EMBL" id="JAHWDQ010000003">
    <property type="protein sequence ID" value="MBW2941818.1"/>
    <property type="molecule type" value="Genomic_DNA"/>
</dbReference>
<evidence type="ECO:0000313" key="3">
    <source>
        <dbReference type="Proteomes" id="UP001166291"/>
    </source>
</evidence>
<accession>A0ABS6VU14</accession>
<name>A0ABS6VU14_9GAMM</name>